<dbReference type="NCBIfam" id="TIGR01407">
    <property type="entry name" value="dinG_rel"/>
    <property type="match status" value="1"/>
</dbReference>
<evidence type="ECO:0000256" key="3">
    <source>
        <dbReference type="ARBA" id="ARBA00022705"/>
    </source>
</evidence>
<dbReference type="HAMAP" id="MF_02206">
    <property type="entry name" value="DinG_exonucl"/>
    <property type="match status" value="1"/>
</dbReference>
<keyword evidence="6 10" id="KW-0378">Hydrolase</keyword>
<dbReference type="Pfam" id="PF00929">
    <property type="entry name" value="RNase_T"/>
    <property type="match status" value="1"/>
</dbReference>
<keyword evidence="13" id="KW-0347">Helicase</keyword>
<keyword evidence="7 10" id="KW-0269">Exonuclease</keyword>
<comment type="function">
    <text evidence="10 11">3'-5' exonuclease.</text>
</comment>
<dbReference type="InterPro" id="IPR006054">
    <property type="entry name" value="DnaQ"/>
</dbReference>
<protein>
    <recommendedName>
        <fullName evidence="10 11">3'-5' exonuclease DinG</fullName>
        <ecNumber evidence="10 11">3.1.-.-</ecNumber>
    </recommendedName>
</protein>
<evidence type="ECO:0000256" key="2">
    <source>
        <dbReference type="ARBA" id="ARBA00022695"/>
    </source>
</evidence>
<dbReference type="InterPro" id="IPR013520">
    <property type="entry name" value="Ribonucl_H"/>
</dbReference>
<feature type="domain" description="Helicase ATP-binding" evidence="12">
    <location>
        <begin position="260"/>
        <end position="534"/>
    </location>
</feature>
<dbReference type="SMART" id="SM00479">
    <property type="entry name" value="EXOIII"/>
    <property type="match status" value="1"/>
</dbReference>
<evidence type="ECO:0000256" key="5">
    <source>
        <dbReference type="ARBA" id="ARBA00022741"/>
    </source>
</evidence>
<accession>A0A0R2EL91</accession>
<evidence type="ECO:0000256" key="4">
    <source>
        <dbReference type="ARBA" id="ARBA00022722"/>
    </source>
</evidence>
<dbReference type="EC" id="3.1.-.-" evidence="10 11"/>
<dbReference type="GO" id="GO:0003887">
    <property type="term" value="F:DNA-directed DNA polymerase activity"/>
    <property type="evidence" value="ECO:0007669"/>
    <property type="project" value="UniProtKB-KW"/>
</dbReference>
<keyword evidence="5 10" id="KW-0547">Nucleotide-binding</keyword>
<dbReference type="SUPFAM" id="SSF52540">
    <property type="entry name" value="P-loop containing nucleoside triphosphate hydrolases"/>
    <property type="match status" value="2"/>
</dbReference>
<dbReference type="Proteomes" id="UP000051442">
    <property type="component" value="Unassembled WGS sequence"/>
</dbReference>
<dbReference type="SMART" id="SM00491">
    <property type="entry name" value="HELICc2"/>
    <property type="match status" value="1"/>
</dbReference>
<dbReference type="Gene3D" id="3.30.420.10">
    <property type="entry name" value="Ribonuclease H-like superfamily/Ribonuclease H"/>
    <property type="match status" value="1"/>
</dbReference>
<dbReference type="STRING" id="1423804.FD14_GL002745"/>
<dbReference type="SUPFAM" id="SSF53098">
    <property type="entry name" value="Ribonuclease H-like"/>
    <property type="match status" value="1"/>
</dbReference>
<dbReference type="InterPro" id="IPR036397">
    <property type="entry name" value="RNaseH_sf"/>
</dbReference>
<evidence type="ECO:0000256" key="1">
    <source>
        <dbReference type="ARBA" id="ARBA00022679"/>
    </source>
</evidence>
<feature type="short sequence motif" description="DEAH box" evidence="10">
    <location>
        <begin position="476"/>
        <end position="479"/>
    </location>
</feature>
<keyword evidence="2" id="KW-0548">Nucleotidyltransferase</keyword>
<proteinExistence type="inferred from homology"/>
<dbReference type="AlphaFoldDB" id="A0A0R2EL91"/>
<dbReference type="Gene3D" id="3.40.50.300">
    <property type="entry name" value="P-loop containing nucleotide triphosphate hydrolases"/>
    <property type="match status" value="2"/>
</dbReference>
<keyword evidence="14" id="KW-1185">Reference proteome</keyword>
<dbReference type="EMBL" id="AYZM01000176">
    <property type="protein sequence ID" value="KRN16419.1"/>
    <property type="molecule type" value="Genomic_DNA"/>
</dbReference>
<evidence type="ECO:0000256" key="6">
    <source>
        <dbReference type="ARBA" id="ARBA00022801"/>
    </source>
</evidence>
<dbReference type="Pfam" id="PF13307">
    <property type="entry name" value="Helicase_C_2"/>
    <property type="match status" value="1"/>
</dbReference>
<name>A0A0R2EL91_9LACO</name>
<dbReference type="CDD" id="cd06127">
    <property type="entry name" value="DEDDh"/>
    <property type="match status" value="1"/>
</dbReference>
<dbReference type="InterPro" id="IPR012337">
    <property type="entry name" value="RNaseH-like_sf"/>
</dbReference>
<dbReference type="PANTHER" id="PTHR30231:SF41">
    <property type="entry name" value="DNA POLYMERASE III SUBUNIT EPSILON"/>
    <property type="match status" value="1"/>
</dbReference>
<evidence type="ECO:0000313" key="13">
    <source>
        <dbReference type="EMBL" id="KRN16419.1"/>
    </source>
</evidence>
<dbReference type="GO" id="GO:0005829">
    <property type="term" value="C:cytosol"/>
    <property type="evidence" value="ECO:0007669"/>
    <property type="project" value="TreeGrafter"/>
</dbReference>
<gene>
    <name evidence="10 11" type="primary">dinG</name>
    <name evidence="13" type="ORF">FD14_GL002745</name>
</gene>
<evidence type="ECO:0000256" key="10">
    <source>
        <dbReference type="HAMAP-Rule" id="MF_02206"/>
    </source>
</evidence>
<comment type="similarity">
    <text evidence="10 11">Belongs to the helicase family. DinG subfamily. Type 2 sub-subfamily.</text>
</comment>
<comment type="caution">
    <text evidence="13">The sequence shown here is derived from an EMBL/GenBank/DDBJ whole genome shotgun (WGS) entry which is preliminary data.</text>
</comment>
<organism evidence="13 14">
    <name type="scientific">Secundilactobacillus similis DSM 23365 = JCM 2765</name>
    <dbReference type="NCBI Taxonomy" id="1423804"/>
    <lineage>
        <taxon>Bacteria</taxon>
        <taxon>Bacillati</taxon>
        <taxon>Bacillota</taxon>
        <taxon>Bacilli</taxon>
        <taxon>Lactobacillales</taxon>
        <taxon>Lactobacillaceae</taxon>
        <taxon>Secundilactobacillus</taxon>
    </lineage>
</organism>
<dbReference type="GO" id="GO:0003677">
    <property type="term" value="F:DNA binding"/>
    <property type="evidence" value="ECO:0007669"/>
    <property type="project" value="InterPro"/>
</dbReference>
<keyword evidence="9" id="KW-0239">DNA-directed DNA polymerase</keyword>
<dbReference type="PANTHER" id="PTHR30231">
    <property type="entry name" value="DNA POLYMERASE III SUBUNIT EPSILON"/>
    <property type="match status" value="1"/>
</dbReference>
<feature type="binding site" evidence="10">
    <location>
        <begin position="299"/>
        <end position="306"/>
    </location>
    <ligand>
        <name>ATP</name>
        <dbReference type="ChEBI" id="CHEBI:30616"/>
    </ligand>
</feature>
<dbReference type="OrthoDB" id="9803913at2"/>
<dbReference type="InterPro" id="IPR006555">
    <property type="entry name" value="ATP-dep_Helicase_C"/>
</dbReference>
<dbReference type="GO" id="GO:0008408">
    <property type="term" value="F:3'-5' exonuclease activity"/>
    <property type="evidence" value="ECO:0007669"/>
    <property type="project" value="UniProtKB-UniRule"/>
</dbReference>
<evidence type="ECO:0000256" key="9">
    <source>
        <dbReference type="ARBA" id="ARBA00022932"/>
    </source>
</evidence>
<dbReference type="FunFam" id="3.30.420.10:FF:000045">
    <property type="entry name" value="3'-5' exonuclease DinG"/>
    <property type="match status" value="1"/>
</dbReference>
<evidence type="ECO:0000259" key="12">
    <source>
        <dbReference type="PROSITE" id="PS51193"/>
    </source>
</evidence>
<evidence type="ECO:0000256" key="7">
    <source>
        <dbReference type="ARBA" id="ARBA00022839"/>
    </source>
</evidence>
<dbReference type="NCBIfam" id="TIGR00573">
    <property type="entry name" value="dnaq"/>
    <property type="match status" value="1"/>
</dbReference>
<sequence>MTPQSKFVMNLVKRMDANTIYAVVDIETTGTNVAEGSRIIQFGCVLVQNGAIINQFATDVNPQTTIPEGIQALTGISNAQVKKAPLFDDIAGTIYSLLADTVFVAHNVNFDFPFVNAELERVGYPPLSIQAIDSVTLSQILLPTVPSYRLHDLSQYLNITHEHPHSADDDALVTAKLLIVLFERMQQLPIVTLQQMVAQDAELPQSTAEVFKWGLQVVKKQRQPLPDYLYVSNGLALRKTTQLAVTDDHQYTYPRTKKNKLKRFPKHFEWRADQAKMMNLIYKQYTTPESAEQPLIVEAPTGTGKSLGYTLPFAYITQRYDRQVVIATDTVLLQTQLMDQTIPLLNRMLPFSVHAEVVKGSRHYLDLTRFKTSLDEPERSKQSQLIRLRLLVWLTQTTTGDLDELHLRNDPPYLSAVCHRGLDSLSTSDPFYEDDFLRRLYQRLKYTQFIIVNHAFLIQHAAYFGDTFQRPYLVVDEAQHLADYALSTQRQKFDFQVTLNATRHLIEQLNPDNQFGLATVVQEAPFGEQLQTMRTWLFEFDRQLDALSGHLIQQFQQQFGGKFTTPYKEILLETADWQSFLTQRAGLLEQLDILVDKLATTLTALSQDFYAQTDRWLKSDEERFMGFETSLTKLVTVWQTFSTIRQTPTQESNGAGAYLYWLTISDDRTHIMVTSNLMTVQGFLSQQVYSHFQAPTFTGATLFSSNRSQYLYDQLDLNRDEVKMRRLKSDFNFDTQAKLYISNDAPDIHDDDAYHEYLVKTLLKLLETVNRPTLVLFNSLETISAVYSKLTAAIRQQDRLILAQGISGSKEKLIKRFMDEDNAVLMGAASFWEGIDLPQEQLQLLVIARLPFDSPERVETKVQFARLKAAGKNPFYNLSLPKATLRLRQGIGRLIRTRQDYGAVVVLDSRLVTRHYGQTILKTLPESLPVMTATVPQLTADIAKFFKNHQTKVQP</sequence>
<evidence type="ECO:0000256" key="8">
    <source>
        <dbReference type="ARBA" id="ARBA00022840"/>
    </source>
</evidence>
<dbReference type="GO" id="GO:0016818">
    <property type="term" value="F:hydrolase activity, acting on acid anhydrides, in phosphorus-containing anhydrides"/>
    <property type="evidence" value="ECO:0007669"/>
    <property type="project" value="InterPro"/>
</dbReference>
<dbReference type="PROSITE" id="PS51193">
    <property type="entry name" value="HELICASE_ATP_BIND_2"/>
    <property type="match status" value="1"/>
</dbReference>
<evidence type="ECO:0000313" key="14">
    <source>
        <dbReference type="Proteomes" id="UP000051442"/>
    </source>
</evidence>
<dbReference type="InterPro" id="IPR006310">
    <property type="entry name" value="DinG"/>
</dbReference>
<keyword evidence="8 10" id="KW-0067">ATP-binding</keyword>
<keyword evidence="4 10" id="KW-0540">Nuclease</keyword>
<keyword evidence="3" id="KW-0235">DNA replication</keyword>
<reference evidence="13 14" key="1">
    <citation type="journal article" date="2015" name="Genome Announc.">
        <title>Expanding the biotechnology potential of lactobacilli through comparative genomics of 213 strains and associated genera.</title>
        <authorList>
            <person name="Sun Z."/>
            <person name="Harris H.M."/>
            <person name="McCann A."/>
            <person name="Guo C."/>
            <person name="Argimon S."/>
            <person name="Zhang W."/>
            <person name="Yang X."/>
            <person name="Jeffery I.B."/>
            <person name="Cooney J.C."/>
            <person name="Kagawa T.F."/>
            <person name="Liu W."/>
            <person name="Song Y."/>
            <person name="Salvetti E."/>
            <person name="Wrobel A."/>
            <person name="Rasinkangas P."/>
            <person name="Parkhill J."/>
            <person name="Rea M.C."/>
            <person name="O'Sullivan O."/>
            <person name="Ritari J."/>
            <person name="Douillard F.P."/>
            <person name="Paul Ross R."/>
            <person name="Yang R."/>
            <person name="Briner A.E."/>
            <person name="Felis G.E."/>
            <person name="de Vos W.M."/>
            <person name="Barrangou R."/>
            <person name="Klaenhammer T.R."/>
            <person name="Caufield P.W."/>
            <person name="Cui Y."/>
            <person name="Zhang H."/>
            <person name="O'Toole P.W."/>
        </authorList>
    </citation>
    <scope>NUCLEOTIDE SEQUENCE [LARGE SCALE GENOMIC DNA]</scope>
    <source>
        <strain evidence="13 14">DSM 23365</strain>
    </source>
</reference>
<dbReference type="GO" id="GO:0045004">
    <property type="term" value="P:DNA replication proofreading"/>
    <property type="evidence" value="ECO:0007669"/>
    <property type="project" value="TreeGrafter"/>
</dbReference>
<dbReference type="GO" id="GO:0004386">
    <property type="term" value="F:helicase activity"/>
    <property type="evidence" value="ECO:0007669"/>
    <property type="project" value="UniProtKB-KW"/>
</dbReference>
<dbReference type="PATRIC" id="fig|1423804.4.peg.2961"/>
<dbReference type="InterPro" id="IPR027417">
    <property type="entry name" value="P-loop_NTPase"/>
</dbReference>
<dbReference type="GO" id="GO:0005524">
    <property type="term" value="F:ATP binding"/>
    <property type="evidence" value="ECO:0007669"/>
    <property type="project" value="UniProtKB-UniRule"/>
</dbReference>
<keyword evidence="1" id="KW-0808">Transferase</keyword>
<dbReference type="InterPro" id="IPR014013">
    <property type="entry name" value="Helic_SF1/SF2_ATP-bd_DinG/Rad3"/>
</dbReference>
<evidence type="ECO:0000256" key="11">
    <source>
        <dbReference type="RuleBase" id="RU364106"/>
    </source>
</evidence>